<feature type="transmembrane region" description="Helical" evidence="13">
    <location>
        <begin position="22"/>
        <end position="40"/>
    </location>
</feature>
<evidence type="ECO:0000313" key="16">
    <source>
        <dbReference type="Proteomes" id="UP000054314"/>
    </source>
</evidence>
<keyword evidence="9" id="KW-0560">Oxidoreductase</keyword>
<name>A0A0A0BYX8_9CELL</name>
<comment type="caution">
    <text evidence="15">The sequence shown here is derived from an EMBL/GenBank/DDBJ whole genome shotgun (WGS) entry which is preliminary data.</text>
</comment>
<keyword evidence="3" id="KW-0285">Flavoprotein</keyword>
<dbReference type="InterPro" id="IPR013130">
    <property type="entry name" value="Fe3_Rdtase_TM_dom"/>
</dbReference>
<evidence type="ECO:0000256" key="12">
    <source>
        <dbReference type="ARBA" id="ARBA00023136"/>
    </source>
</evidence>
<evidence type="ECO:0000256" key="10">
    <source>
        <dbReference type="ARBA" id="ARBA00023004"/>
    </source>
</evidence>
<feature type="transmembrane region" description="Helical" evidence="13">
    <location>
        <begin position="167"/>
        <end position="188"/>
    </location>
</feature>
<dbReference type="GO" id="GO:0051537">
    <property type="term" value="F:2 iron, 2 sulfur cluster binding"/>
    <property type="evidence" value="ECO:0007669"/>
    <property type="project" value="UniProtKB-KW"/>
</dbReference>
<dbReference type="GO" id="GO:0016020">
    <property type="term" value="C:membrane"/>
    <property type="evidence" value="ECO:0007669"/>
    <property type="project" value="UniProtKB-SubCell"/>
</dbReference>
<dbReference type="PRINTS" id="PR00410">
    <property type="entry name" value="PHEHYDRXLASE"/>
</dbReference>
<dbReference type="PANTHER" id="PTHR47354">
    <property type="entry name" value="NADH OXIDOREDUCTASE HCR"/>
    <property type="match status" value="1"/>
</dbReference>
<protein>
    <submittedName>
        <fullName evidence="15">Oxidoreductase</fullName>
    </submittedName>
</protein>
<evidence type="ECO:0000256" key="4">
    <source>
        <dbReference type="ARBA" id="ARBA00022692"/>
    </source>
</evidence>
<keyword evidence="5" id="KW-0001">2Fe-2S</keyword>
<evidence type="ECO:0000256" key="6">
    <source>
        <dbReference type="ARBA" id="ARBA00022723"/>
    </source>
</evidence>
<dbReference type="InterPro" id="IPR050415">
    <property type="entry name" value="MRET"/>
</dbReference>
<dbReference type="GO" id="GO:0050660">
    <property type="term" value="F:flavin adenine dinucleotide binding"/>
    <property type="evidence" value="ECO:0007669"/>
    <property type="project" value="TreeGrafter"/>
</dbReference>
<dbReference type="InterPro" id="IPR017938">
    <property type="entry name" value="Riboflavin_synthase-like_b-brl"/>
</dbReference>
<feature type="transmembrane region" description="Helical" evidence="13">
    <location>
        <begin position="60"/>
        <end position="78"/>
    </location>
</feature>
<feature type="transmembrane region" description="Helical" evidence="13">
    <location>
        <begin position="98"/>
        <end position="116"/>
    </location>
</feature>
<organism evidence="15 16">
    <name type="scientific">Cellulomonas bogoriensis 69B4 = DSM 16987</name>
    <dbReference type="NCBI Taxonomy" id="1386082"/>
    <lineage>
        <taxon>Bacteria</taxon>
        <taxon>Bacillati</taxon>
        <taxon>Actinomycetota</taxon>
        <taxon>Actinomycetes</taxon>
        <taxon>Micrococcales</taxon>
        <taxon>Cellulomonadaceae</taxon>
        <taxon>Cellulomonas</taxon>
    </lineage>
</organism>
<accession>A0A0A0BYX8</accession>
<evidence type="ECO:0000256" key="11">
    <source>
        <dbReference type="ARBA" id="ARBA00023014"/>
    </source>
</evidence>
<dbReference type="SUPFAM" id="SSF63380">
    <property type="entry name" value="Riboflavin synthase domain-like"/>
    <property type="match status" value="1"/>
</dbReference>
<evidence type="ECO:0000256" key="1">
    <source>
        <dbReference type="ARBA" id="ARBA00001974"/>
    </source>
</evidence>
<dbReference type="Gene3D" id="2.40.30.10">
    <property type="entry name" value="Translation factors"/>
    <property type="match status" value="1"/>
</dbReference>
<keyword evidence="12 13" id="KW-0472">Membrane</keyword>
<dbReference type="PANTHER" id="PTHR47354:SF8">
    <property type="entry name" value="1,2-PHENYLACETYL-COA EPOXIDASE, SUBUNIT E"/>
    <property type="match status" value="1"/>
</dbReference>
<evidence type="ECO:0000256" key="7">
    <source>
        <dbReference type="ARBA" id="ARBA00022827"/>
    </source>
</evidence>
<dbReference type="Gene3D" id="3.40.50.80">
    <property type="entry name" value="Nucleotide-binding domain of ferredoxin-NADP reductase (FNR) module"/>
    <property type="match status" value="1"/>
</dbReference>
<dbReference type="EMBL" id="AXCZ01000063">
    <property type="protein sequence ID" value="KGM13150.1"/>
    <property type="molecule type" value="Genomic_DNA"/>
</dbReference>
<evidence type="ECO:0000256" key="13">
    <source>
        <dbReference type="SAM" id="Phobius"/>
    </source>
</evidence>
<dbReference type="GO" id="GO:0046872">
    <property type="term" value="F:metal ion binding"/>
    <property type="evidence" value="ECO:0007669"/>
    <property type="project" value="UniProtKB-KW"/>
</dbReference>
<keyword evidence="7" id="KW-0274">FAD</keyword>
<dbReference type="PROSITE" id="PS51384">
    <property type="entry name" value="FAD_FR"/>
    <property type="match status" value="1"/>
</dbReference>
<evidence type="ECO:0000256" key="8">
    <source>
        <dbReference type="ARBA" id="ARBA00022989"/>
    </source>
</evidence>
<evidence type="ECO:0000256" key="3">
    <source>
        <dbReference type="ARBA" id="ARBA00022630"/>
    </source>
</evidence>
<keyword evidence="10" id="KW-0408">Iron</keyword>
<gene>
    <name evidence="15" type="ORF">N869_15940</name>
</gene>
<evidence type="ECO:0000313" key="15">
    <source>
        <dbReference type="EMBL" id="KGM13150.1"/>
    </source>
</evidence>
<keyword evidence="11" id="KW-0411">Iron-sulfur</keyword>
<feature type="transmembrane region" description="Helical" evidence="13">
    <location>
        <begin position="136"/>
        <end position="155"/>
    </location>
</feature>
<keyword evidence="6" id="KW-0479">Metal-binding</keyword>
<keyword evidence="16" id="KW-1185">Reference proteome</keyword>
<dbReference type="GO" id="GO:0016491">
    <property type="term" value="F:oxidoreductase activity"/>
    <property type="evidence" value="ECO:0007669"/>
    <property type="project" value="UniProtKB-KW"/>
</dbReference>
<keyword evidence="8 13" id="KW-1133">Transmembrane helix</keyword>
<keyword evidence="4 13" id="KW-0812">Transmembrane</keyword>
<comment type="subcellular location">
    <subcellularLocation>
        <location evidence="2">Membrane</location>
        <topology evidence="2">Multi-pass membrane protein</topology>
    </subcellularLocation>
</comment>
<feature type="transmembrane region" description="Helical" evidence="13">
    <location>
        <begin position="200"/>
        <end position="220"/>
    </location>
</feature>
<dbReference type="Proteomes" id="UP000054314">
    <property type="component" value="Unassembled WGS sequence"/>
</dbReference>
<dbReference type="AlphaFoldDB" id="A0A0A0BYX8"/>
<dbReference type="SUPFAM" id="SSF52343">
    <property type="entry name" value="Ferredoxin reductase-like, C-terminal NADP-linked domain"/>
    <property type="match status" value="1"/>
</dbReference>
<reference evidence="15 16" key="1">
    <citation type="submission" date="2013-08" db="EMBL/GenBank/DDBJ databases">
        <title>Genome sequencing of Cellulomonas bogoriensis 69B4.</title>
        <authorList>
            <person name="Chen F."/>
            <person name="Li Y."/>
            <person name="Wang G."/>
        </authorList>
    </citation>
    <scope>NUCLEOTIDE SEQUENCE [LARGE SCALE GENOMIC DNA]</scope>
    <source>
        <strain evidence="15 16">69B4</strain>
    </source>
</reference>
<comment type="cofactor">
    <cofactor evidence="1">
        <name>FAD</name>
        <dbReference type="ChEBI" id="CHEBI:57692"/>
    </cofactor>
</comment>
<sequence>MALTGTPVAPAPPLLRRWWGDAVRLVVGATVLAVVCLWAANGGVTELTGDLDDVLTSVGHLSGLVSANLLLLQVLSMARLPWAERSLGQDRLVRWHRFLGVSSIALMLVHVLAVLVRYTVQAGPRAVVDLVMGGRGMLAAVIGTVLLLAVAASSVRRVRRRLRYEHWHLLHLYAYLGAGLALPHQLLAGADFLASPVATVYWWTLWAGAAVAVLTFRVVVPIRLNLRHRLRVAAVWEEGPGVVSIRMTGRRLTDLRVAAGQFFVWRFRTGAGWTRGHPFSLSAVPTGSTLRVTINVHGDDGERLARLQPGTPVLVEGPYGRLTTQHRTRTGLAFIGSGMGVAPLISVLQDAVRTQALVRPATFVRRLRNPGPHPLDKDLFALQRAGWVRVVDVVGPRTTTGSPWLPTSARHVDGPDALRRLVPDLDDCDLYVCGASPWVAAVASDARAAGVPADALHAEHFAW</sequence>
<evidence type="ECO:0000256" key="5">
    <source>
        <dbReference type="ARBA" id="ARBA00022714"/>
    </source>
</evidence>
<proteinExistence type="predicted"/>
<evidence type="ECO:0000256" key="2">
    <source>
        <dbReference type="ARBA" id="ARBA00004141"/>
    </source>
</evidence>
<evidence type="ECO:0000259" key="14">
    <source>
        <dbReference type="PROSITE" id="PS51384"/>
    </source>
</evidence>
<dbReference type="InterPro" id="IPR039261">
    <property type="entry name" value="FNR_nucleotide-bd"/>
</dbReference>
<dbReference type="InterPro" id="IPR017927">
    <property type="entry name" value="FAD-bd_FR_type"/>
</dbReference>
<evidence type="ECO:0000256" key="9">
    <source>
        <dbReference type="ARBA" id="ARBA00023002"/>
    </source>
</evidence>
<dbReference type="Pfam" id="PF01794">
    <property type="entry name" value="Ferric_reduct"/>
    <property type="match status" value="1"/>
</dbReference>
<feature type="domain" description="FAD-binding FR-type" evidence="14">
    <location>
        <begin position="225"/>
        <end position="325"/>
    </location>
</feature>